<dbReference type="Pfam" id="PF18813">
    <property type="entry name" value="PBECR4"/>
    <property type="match status" value="1"/>
</dbReference>
<dbReference type="EMBL" id="JABZEC010000002">
    <property type="protein sequence ID" value="NVY96151.1"/>
    <property type="molecule type" value="Genomic_DNA"/>
</dbReference>
<feature type="domain" description="Phage-Barnase-EndoU-ColicinE5/D-RelE like nuclease 4" evidence="1">
    <location>
        <begin position="3"/>
        <end position="131"/>
    </location>
</feature>
<dbReference type="Proteomes" id="UP000563523">
    <property type="component" value="Unassembled WGS sequence"/>
</dbReference>
<dbReference type="RefSeq" id="WP_176942308.1">
    <property type="nucleotide sequence ID" value="NZ_JABZEC010000002.1"/>
</dbReference>
<sequence length="140" mass="16509">MYQAALMFNPLLDKQIILRLGHKRKIYDVTITFDPSDFRHLAGLHKLKDRPKVSKQGAREVFREIINMKITFNDISKSDFCPFMEERLVILSELKQIFDGNDSSFAYKFLGKSRKLSYSRISWKYLLEFKDLSGKIGYLF</sequence>
<proteinExistence type="predicted"/>
<reference evidence="2 3" key="1">
    <citation type="submission" date="2020-06" db="EMBL/GenBank/DDBJ databases">
        <authorList>
            <person name="Kang J."/>
        </authorList>
    </citation>
    <scope>NUCLEOTIDE SEQUENCE [LARGE SCALE GENOMIC DNA]</scope>
    <source>
        <strain evidence="2 3">DCY120</strain>
    </source>
</reference>
<evidence type="ECO:0000259" key="1">
    <source>
        <dbReference type="Pfam" id="PF18813"/>
    </source>
</evidence>
<evidence type="ECO:0000313" key="2">
    <source>
        <dbReference type="EMBL" id="NVY96151.1"/>
    </source>
</evidence>
<evidence type="ECO:0000313" key="3">
    <source>
        <dbReference type="Proteomes" id="UP000563523"/>
    </source>
</evidence>
<organism evidence="2 3">
    <name type="scientific">Bombilactobacillus apium</name>
    <dbReference type="NCBI Taxonomy" id="2675299"/>
    <lineage>
        <taxon>Bacteria</taxon>
        <taxon>Bacillati</taxon>
        <taxon>Bacillota</taxon>
        <taxon>Bacilli</taxon>
        <taxon>Lactobacillales</taxon>
        <taxon>Lactobacillaceae</taxon>
        <taxon>Bombilactobacillus</taxon>
    </lineage>
</organism>
<name>A0A850R2A3_9LACO</name>
<dbReference type="AlphaFoldDB" id="A0A850R2A3"/>
<accession>A0A850R2A3</accession>
<dbReference type="InterPro" id="IPR041420">
    <property type="entry name" value="PBECR4"/>
</dbReference>
<protein>
    <recommendedName>
        <fullName evidence="1">Phage-Barnase-EndoU-ColicinE5/D-RelE like nuclease 4 domain-containing protein</fullName>
    </recommendedName>
</protein>
<keyword evidence="3" id="KW-1185">Reference proteome</keyword>
<comment type="caution">
    <text evidence="2">The sequence shown here is derived from an EMBL/GenBank/DDBJ whole genome shotgun (WGS) entry which is preliminary data.</text>
</comment>
<gene>
    <name evidence="2" type="ORF">HU830_03010</name>
</gene>